<dbReference type="SMART" id="SM00287">
    <property type="entry name" value="SH3b"/>
    <property type="match status" value="2"/>
</dbReference>
<evidence type="ECO:0000313" key="4">
    <source>
        <dbReference type="Proteomes" id="UP000594468"/>
    </source>
</evidence>
<dbReference type="PANTHER" id="PTHR34408:SF1">
    <property type="entry name" value="GLYCOSYL HYDROLASE FAMILY 19 DOMAIN-CONTAINING PROTEIN HI_1415"/>
    <property type="match status" value="1"/>
</dbReference>
<dbReference type="SMART" id="SM00758">
    <property type="entry name" value="PA14"/>
    <property type="match status" value="1"/>
</dbReference>
<dbReference type="InterPro" id="IPR052354">
    <property type="entry name" value="Cell_Wall_Dynamics_Protein"/>
</dbReference>
<evidence type="ECO:0000313" key="3">
    <source>
        <dbReference type="EMBL" id="QPC82869.1"/>
    </source>
</evidence>
<dbReference type="InterPro" id="IPR037524">
    <property type="entry name" value="PA14/GLEYA"/>
</dbReference>
<dbReference type="Proteomes" id="UP000594468">
    <property type="component" value="Chromosome"/>
</dbReference>
<dbReference type="AlphaFoldDB" id="A0A7S8E9I2"/>
<proteinExistence type="predicted"/>
<dbReference type="PROSITE" id="PS51781">
    <property type="entry name" value="SH3B"/>
    <property type="match status" value="1"/>
</dbReference>
<reference evidence="3 4" key="1">
    <citation type="submission" date="2020-02" db="EMBL/GenBank/DDBJ databases">
        <authorList>
            <person name="Zheng R.K."/>
            <person name="Sun C.M."/>
        </authorList>
    </citation>
    <scope>NUCLEOTIDE SEQUENCE [LARGE SCALE GENOMIC DNA]</scope>
    <source>
        <strain evidence="4">rifampicinis</strain>
    </source>
</reference>
<dbReference type="InterPro" id="IPR003646">
    <property type="entry name" value="SH3-like_bac-type"/>
</dbReference>
<protein>
    <submittedName>
        <fullName evidence="3">SH3 domain-containing protein</fullName>
    </submittedName>
</protein>
<evidence type="ECO:0000259" key="1">
    <source>
        <dbReference type="PROSITE" id="PS51781"/>
    </source>
</evidence>
<dbReference type="Pfam" id="PF07691">
    <property type="entry name" value="PA14"/>
    <property type="match status" value="1"/>
</dbReference>
<dbReference type="PROSITE" id="PS51820">
    <property type="entry name" value="PA14"/>
    <property type="match status" value="1"/>
</dbReference>
<dbReference type="Gene3D" id="3.90.182.10">
    <property type="entry name" value="Toxin - Anthrax Protective Antigen,domain 1"/>
    <property type="match status" value="1"/>
</dbReference>
<dbReference type="EMBL" id="CP062983">
    <property type="protein sequence ID" value="QPC82869.1"/>
    <property type="molecule type" value="Genomic_DNA"/>
</dbReference>
<dbReference type="InterPro" id="IPR011658">
    <property type="entry name" value="PA14_dom"/>
</dbReference>
<accession>A0A7S8E9I2</accession>
<dbReference type="Gene3D" id="2.30.30.40">
    <property type="entry name" value="SH3 Domains"/>
    <property type="match status" value="2"/>
</dbReference>
<name>A0A7S8E9I2_9CHLR</name>
<keyword evidence="4" id="KW-1185">Reference proteome</keyword>
<feature type="domain" description="PA14" evidence="2">
    <location>
        <begin position="31"/>
        <end position="171"/>
    </location>
</feature>
<dbReference type="SUPFAM" id="SSF56988">
    <property type="entry name" value="Anthrax protective antigen"/>
    <property type="match status" value="1"/>
</dbReference>
<gene>
    <name evidence="3" type="ORF">G4Y79_00425</name>
</gene>
<dbReference type="Pfam" id="PF08239">
    <property type="entry name" value="SH3_3"/>
    <property type="match status" value="2"/>
</dbReference>
<dbReference type="KEGG" id="pmet:G4Y79_00425"/>
<feature type="domain" description="SH3b" evidence="1">
    <location>
        <begin position="272"/>
        <end position="338"/>
    </location>
</feature>
<dbReference type="RefSeq" id="WP_195170938.1">
    <property type="nucleotide sequence ID" value="NZ_CP062983.1"/>
</dbReference>
<sequence length="349" mass="37846">MRTTRRLFIPALVLSLALLLVLSVIVIQAQQFGSTWLGQYFTNPDLSGSPYLSKIDTQVNFNFGDSSPIPNTGIPADGFSVRWTTQEYLAPGYYRFYLSADDGARAIVNGTTIIDFYSNTGTQQTQVADVYVDATTEITLVVEYADRAGAAMVQFFWEPAALIASPTAGPSPTPTATGLPPIPAGALTATVIRASVLNIRDAPSLGGGRIARILRGQTYQVVGRNDDATWFLLELGGYTGWAYGYYLYFNFNEFTAPVRSATTLYGLPSGYSDTGVLVQALAGMKLRSAPNVFAEQTGRITWGSFLPVVARTSGGDWYQVLWKGTVGWVFTGYLKQVEGDMNNVPVVNP</sequence>
<dbReference type="PANTHER" id="PTHR34408">
    <property type="entry name" value="FAMILY PROTEIN, PUTATIVE-RELATED"/>
    <property type="match status" value="1"/>
</dbReference>
<organism evidence="3 4">
    <name type="scientific">Phototrophicus methaneseepsis</name>
    <dbReference type="NCBI Taxonomy" id="2710758"/>
    <lineage>
        <taxon>Bacteria</taxon>
        <taxon>Bacillati</taxon>
        <taxon>Chloroflexota</taxon>
        <taxon>Candidatus Thermofontia</taxon>
        <taxon>Phototrophicales</taxon>
        <taxon>Phototrophicaceae</taxon>
        <taxon>Phototrophicus</taxon>
    </lineage>
</organism>
<evidence type="ECO:0000259" key="2">
    <source>
        <dbReference type="PROSITE" id="PS51820"/>
    </source>
</evidence>